<dbReference type="Pfam" id="PF00582">
    <property type="entry name" value="Usp"/>
    <property type="match status" value="1"/>
</dbReference>
<name>A0A7C3REL5_ARCFL</name>
<dbReference type="EMBL" id="DTLB01000052">
    <property type="protein sequence ID" value="HFW33108.1"/>
    <property type="molecule type" value="Genomic_DNA"/>
</dbReference>
<reference evidence="3" key="1">
    <citation type="journal article" date="2020" name="mSystems">
        <title>Genome- and Community-Level Interaction Insights into Carbon Utilization and Element Cycling Functions of Hydrothermarchaeota in Hydrothermal Sediment.</title>
        <authorList>
            <person name="Zhou Z."/>
            <person name="Liu Y."/>
            <person name="Xu W."/>
            <person name="Pan J."/>
            <person name="Luo Z.H."/>
            <person name="Li M."/>
        </authorList>
    </citation>
    <scope>NUCLEOTIDE SEQUENCE [LARGE SCALE GENOMIC DNA]</scope>
    <source>
        <strain evidence="3">SpSt-87</strain>
    </source>
</reference>
<dbReference type="InterPro" id="IPR006016">
    <property type="entry name" value="UspA"/>
</dbReference>
<protein>
    <submittedName>
        <fullName evidence="3">Universal stress protein</fullName>
    </submittedName>
</protein>
<comment type="similarity">
    <text evidence="1">Belongs to the universal stress protein A family.</text>
</comment>
<dbReference type="AlphaFoldDB" id="A0A7C3REL5"/>
<evidence type="ECO:0000256" key="1">
    <source>
        <dbReference type="ARBA" id="ARBA00008791"/>
    </source>
</evidence>
<accession>A0A7C3REL5</accession>
<sequence length="175" mass="19765">MREFVWNILLVVDDSEIADRASECVIDLALSGLKARVNLYYVKDDEPVALPSEELERKKMLPMVSRANKKLLDVAEKLRTAGVDYDILGYHIGIADEAIRRVEKEFKPDLIVIGVDKKGALKKIFAGNSEQKIVFDTDAPVVVVKPKYTPKIKELIKEIPVIEVREMSAITQEEL</sequence>
<proteinExistence type="inferred from homology"/>
<dbReference type="InterPro" id="IPR006015">
    <property type="entry name" value="Universal_stress_UspA"/>
</dbReference>
<organism evidence="3">
    <name type="scientific">Archaeoglobus fulgidus</name>
    <dbReference type="NCBI Taxonomy" id="2234"/>
    <lineage>
        <taxon>Archaea</taxon>
        <taxon>Methanobacteriati</taxon>
        <taxon>Methanobacteriota</taxon>
        <taxon>Archaeoglobi</taxon>
        <taxon>Archaeoglobales</taxon>
        <taxon>Archaeoglobaceae</taxon>
        <taxon>Archaeoglobus</taxon>
    </lineage>
</organism>
<dbReference type="InterPro" id="IPR014729">
    <property type="entry name" value="Rossmann-like_a/b/a_fold"/>
</dbReference>
<evidence type="ECO:0000313" key="3">
    <source>
        <dbReference type="EMBL" id="HFW33108.1"/>
    </source>
</evidence>
<dbReference type="Gene3D" id="3.40.50.620">
    <property type="entry name" value="HUPs"/>
    <property type="match status" value="1"/>
</dbReference>
<evidence type="ECO:0000259" key="2">
    <source>
        <dbReference type="Pfam" id="PF00582"/>
    </source>
</evidence>
<dbReference type="PRINTS" id="PR01438">
    <property type="entry name" value="UNVRSLSTRESS"/>
</dbReference>
<dbReference type="PANTHER" id="PTHR46268">
    <property type="entry name" value="STRESS RESPONSE PROTEIN NHAX"/>
    <property type="match status" value="1"/>
</dbReference>
<dbReference type="PANTHER" id="PTHR46268:SF6">
    <property type="entry name" value="UNIVERSAL STRESS PROTEIN UP12"/>
    <property type="match status" value="1"/>
</dbReference>
<feature type="domain" description="UspA" evidence="2">
    <location>
        <begin position="7"/>
        <end position="145"/>
    </location>
</feature>
<dbReference type="SUPFAM" id="SSF52402">
    <property type="entry name" value="Adenine nucleotide alpha hydrolases-like"/>
    <property type="match status" value="1"/>
</dbReference>
<dbReference type="CDD" id="cd00293">
    <property type="entry name" value="USP-like"/>
    <property type="match status" value="1"/>
</dbReference>
<comment type="caution">
    <text evidence="3">The sequence shown here is derived from an EMBL/GenBank/DDBJ whole genome shotgun (WGS) entry which is preliminary data.</text>
</comment>
<gene>
    <name evidence="3" type="ORF">ENW66_09220</name>
</gene>